<evidence type="ECO:0008006" key="4">
    <source>
        <dbReference type="Google" id="ProtNLM"/>
    </source>
</evidence>
<comment type="caution">
    <text evidence="2">The sequence shown here is derived from an EMBL/GenBank/DDBJ whole genome shotgun (WGS) entry which is preliminary data.</text>
</comment>
<evidence type="ECO:0000313" key="2">
    <source>
        <dbReference type="EMBL" id="MBM7702462.1"/>
    </source>
</evidence>
<keyword evidence="1" id="KW-0732">Signal</keyword>
<organism evidence="2 3">
    <name type="scientific">Priestia iocasae</name>
    <dbReference type="NCBI Taxonomy" id="2291674"/>
    <lineage>
        <taxon>Bacteria</taxon>
        <taxon>Bacillati</taxon>
        <taxon>Bacillota</taxon>
        <taxon>Bacilli</taxon>
        <taxon>Bacillales</taxon>
        <taxon>Bacillaceae</taxon>
        <taxon>Priestia</taxon>
    </lineage>
</organism>
<dbReference type="EMBL" id="JAFBFC010000002">
    <property type="protein sequence ID" value="MBM7702462.1"/>
    <property type="molecule type" value="Genomic_DNA"/>
</dbReference>
<name>A0ABS2QU67_9BACI</name>
<evidence type="ECO:0000313" key="3">
    <source>
        <dbReference type="Proteomes" id="UP000809829"/>
    </source>
</evidence>
<sequence>MIRMKVAVAMGLSVMMLTACTQEQETQEVSAAAPQAAQLLQQEQKVGQFYEYQQDKSNKQLEGLAPYDVFLLYWAAVKEDDHKTMYALYAKGEEAGTPSYDVFKSEYVEYKENTLNILEEIESRGIYSFEQVMVSDDRAYISLDEEIGLGFGLTKQDDVWKVNWMPVQ</sequence>
<feature type="signal peptide" evidence="1">
    <location>
        <begin position="1"/>
        <end position="21"/>
    </location>
</feature>
<accession>A0ABS2QU67</accession>
<keyword evidence="3" id="KW-1185">Reference proteome</keyword>
<protein>
    <recommendedName>
        <fullName evidence="4">Lipoprotein</fullName>
    </recommendedName>
</protein>
<dbReference type="RefSeq" id="WP_205185487.1">
    <property type="nucleotide sequence ID" value="NZ_JAFBFC010000002.1"/>
</dbReference>
<reference evidence="2 3" key="1">
    <citation type="submission" date="2021-01" db="EMBL/GenBank/DDBJ databases">
        <title>Genomic Encyclopedia of Type Strains, Phase IV (KMG-IV): sequencing the most valuable type-strain genomes for metagenomic binning, comparative biology and taxonomic classification.</title>
        <authorList>
            <person name="Goeker M."/>
        </authorList>
    </citation>
    <scope>NUCLEOTIDE SEQUENCE [LARGE SCALE GENOMIC DNA]</scope>
    <source>
        <strain evidence="2 3">DSM 104297</strain>
    </source>
</reference>
<evidence type="ECO:0000256" key="1">
    <source>
        <dbReference type="SAM" id="SignalP"/>
    </source>
</evidence>
<dbReference type="PROSITE" id="PS51257">
    <property type="entry name" value="PROKAR_LIPOPROTEIN"/>
    <property type="match status" value="1"/>
</dbReference>
<gene>
    <name evidence="2" type="ORF">JOC83_001296</name>
</gene>
<proteinExistence type="predicted"/>
<dbReference type="Proteomes" id="UP000809829">
    <property type="component" value="Unassembled WGS sequence"/>
</dbReference>
<feature type="chain" id="PRO_5045874431" description="Lipoprotein" evidence="1">
    <location>
        <begin position="22"/>
        <end position="168"/>
    </location>
</feature>